<evidence type="ECO:0000313" key="2">
    <source>
        <dbReference type="Proteomes" id="UP000319783"/>
    </source>
</evidence>
<protein>
    <submittedName>
        <fullName evidence="1">Uncharacterized protein</fullName>
    </submittedName>
</protein>
<proteinExistence type="predicted"/>
<dbReference type="EMBL" id="SULG01000028">
    <property type="protein sequence ID" value="TLD42077.1"/>
    <property type="molecule type" value="Genomic_DNA"/>
</dbReference>
<evidence type="ECO:0000313" key="1">
    <source>
        <dbReference type="EMBL" id="TLD42077.1"/>
    </source>
</evidence>
<comment type="caution">
    <text evidence="1">The sequence shown here is derived from an EMBL/GenBank/DDBJ whole genome shotgun (WGS) entry which is preliminary data.</text>
</comment>
<dbReference type="Proteomes" id="UP000319783">
    <property type="component" value="Unassembled WGS sequence"/>
</dbReference>
<name>A0A533QBH4_9BACT</name>
<gene>
    <name evidence="1" type="ORF">JETT_1645</name>
</gene>
<dbReference type="AlphaFoldDB" id="A0A533QBH4"/>
<sequence>MICYRAERKEVKSLLFDKSIILKGLTLIMIRENGRIL</sequence>
<organism evidence="1 2">
    <name type="scientific">Candidatus Jettenia ecosi</name>
    <dbReference type="NCBI Taxonomy" id="2494326"/>
    <lineage>
        <taxon>Bacteria</taxon>
        <taxon>Pseudomonadati</taxon>
        <taxon>Planctomycetota</taxon>
        <taxon>Candidatus Brocadiia</taxon>
        <taxon>Candidatus Brocadiales</taxon>
        <taxon>Candidatus Brocadiaceae</taxon>
        <taxon>Candidatus Jettenia</taxon>
    </lineage>
</organism>
<reference evidence="1 2" key="1">
    <citation type="submission" date="2019-04" db="EMBL/GenBank/DDBJ databases">
        <title>Genome of a novel bacterium Candidatus Jettenia ecosi reconstructed from metagenome of an anammox bioreactor.</title>
        <authorList>
            <person name="Mardanov A.V."/>
            <person name="Beletsky A.V."/>
            <person name="Ravin N.V."/>
            <person name="Botchkova E.A."/>
            <person name="Litti Y.V."/>
            <person name="Nozhevnikova A.N."/>
        </authorList>
    </citation>
    <scope>NUCLEOTIDE SEQUENCE [LARGE SCALE GENOMIC DNA]</scope>
    <source>
        <strain evidence="1">J2</strain>
    </source>
</reference>
<accession>A0A533QBH4</accession>